<dbReference type="Pfam" id="PF05212">
    <property type="entry name" value="DUF707"/>
    <property type="match status" value="1"/>
</dbReference>
<evidence type="ECO:0000313" key="2">
    <source>
        <dbReference type="Proteomes" id="UP000623129"/>
    </source>
</evidence>
<accession>A0A833R2S5</accession>
<protein>
    <submittedName>
        <fullName evidence="1">Uncharacterized protein</fullName>
    </submittedName>
</protein>
<dbReference type="InterPro" id="IPR007877">
    <property type="entry name" value="DUF707"/>
</dbReference>
<dbReference type="Proteomes" id="UP000623129">
    <property type="component" value="Unassembled WGS sequence"/>
</dbReference>
<dbReference type="OrthoDB" id="658422at2759"/>
<dbReference type="EMBL" id="SWLB01000006">
    <property type="protein sequence ID" value="KAF3337450.1"/>
    <property type="molecule type" value="Genomic_DNA"/>
</dbReference>
<evidence type="ECO:0000313" key="1">
    <source>
        <dbReference type="EMBL" id="KAF3337450.1"/>
    </source>
</evidence>
<dbReference type="PANTHER" id="PTHR31210">
    <property type="entry name" value="OS06G0731900 PROTEIN"/>
    <property type="match status" value="1"/>
</dbReference>
<comment type="caution">
    <text evidence="1">The sequence shown here is derived from an EMBL/GenBank/DDBJ whole genome shotgun (WGS) entry which is preliminary data.</text>
</comment>
<dbReference type="AlphaFoldDB" id="A0A833R2S5"/>
<reference evidence="1" key="1">
    <citation type="submission" date="2020-01" db="EMBL/GenBank/DDBJ databases">
        <title>Genome sequence of Kobresia littledalei, the first chromosome-level genome in the family Cyperaceae.</title>
        <authorList>
            <person name="Qu G."/>
        </authorList>
    </citation>
    <scope>NUCLEOTIDE SEQUENCE</scope>
    <source>
        <strain evidence="1">C.B.Clarke</strain>
        <tissue evidence="1">Leaf</tissue>
    </source>
</reference>
<organism evidence="1 2">
    <name type="scientific">Carex littledalei</name>
    <dbReference type="NCBI Taxonomy" id="544730"/>
    <lineage>
        <taxon>Eukaryota</taxon>
        <taxon>Viridiplantae</taxon>
        <taxon>Streptophyta</taxon>
        <taxon>Embryophyta</taxon>
        <taxon>Tracheophyta</taxon>
        <taxon>Spermatophyta</taxon>
        <taxon>Magnoliopsida</taxon>
        <taxon>Liliopsida</taxon>
        <taxon>Poales</taxon>
        <taxon>Cyperaceae</taxon>
        <taxon>Cyperoideae</taxon>
        <taxon>Cariceae</taxon>
        <taxon>Carex</taxon>
        <taxon>Carex subgen. Euthyceras</taxon>
    </lineage>
</organism>
<proteinExistence type="predicted"/>
<name>A0A833R2S5_9POAL</name>
<gene>
    <name evidence="1" type="ORF">FCM35_KLT18037</name>
</gene>
<sequence>MLCLEAQWYGATPLRSSHPIISWHQAGSCHPRPPSEFEQPRHLRPIAIVQIPAMLSTFPYFRQADISCPRQPQFVEIMAPVFSRNAWRCVWHMIQNDLVHGWGLDFTVRKCVEPAYEKMGVVDAQWIKHHRVPTLLNQGKGQSENSSSAAIRTRCRLEWKMFDERMAEAEKQYYKLMGLPLPSSNSTNTTK</sequence>
<dbReference type="PANTHER" id="PTHR31210:SF68">
    <property type="entry name" value="OS06G0727800 PROTEIN"/>
    <property type="match status" value="1"/>
</dbReference>
<keyword evidence="2" id="KW-1185">Reference proteome</keyword>